<dbReference type="STRING" id="1364.LP2241_50186"/>
<organism evidence="1 2">
    <name type="scientific">Pseudolactococcus piscium MKFS47</name>
    <dbReference type="NCBI Taxonomy" id="297352"/>
    <lineage>
        <taxon>Bacteria</taxon>
        <taxon>Bacillati</taxon>
        <taxon>Bacillota</taxon>
        <taxon>Bacilli</taxon>
        <taxon>Lactobacillales</taxon>
        <taxon>Streptococcaceae</taxon>
        <taxon>Pseudolactococcus</taxon>
    </lineage>
</organism>
<evidence type="ECO:0000313" key="2">
    <source>
        <dbReference type="Proteomes" id="UP000033166"/>
    </source>
</evidence>
<evidence type="ECO:0000313" key="1">
    <source>
        <dbReference type="EMBL" id="CEN29025.1"/>
    </source>
</evidence>
<accession>A0A0D6DZW8</accession>
<dbReference type="Gene3D" id="3.40.50.300">
    <property type="entry name" value="P-loop containing nucleotide triphosphate hydrolases"/>
    <property type="match status" value="1"/>
</dbReference>
<dbReference type="NCBIfam" id="NF005255">
    <property type="entry name" value="PRK06762.2-2"/>
    <property type="match status" value="1"/>
</dbReference>
<dbReference type="NCBIfam" id="NF005253">
    <property type="entry name" value="PRK06762.1-4"/>
    <property type="match status" value="1"/>
</dbReference>
<dbReference type="EMBL" id="LN774769">
    <property type="protein sequence ID" value="CEN29025.1"/>
    <property type="molecule type" value="Genomic_DNA"/>
</dbReference>
<evidence type="ECO:0008006" key="3">
    <source>
        <dbReference type="Google" id="ProtNLM"/>
    </source>
</evidence>
<gene>
    <name evidence="1" type="ORF">LACPI_1825</name>
</gene>
<proteinExistence type="predicted"/>
<dbReference type="HOGENOM" id="CLU_103307_0_0_9"/>
<dbReference type="Proteomes" id="UP000033166">
    <property type="component" value="Chromosome I"/>
</dbReference>
<dbReference type="KEGG" id="lpk:LACPI_1825"/>
<name>A0A0D6DZW8_9LACT</name>
<dbReference type="InterPro" id="IPR027417">
    <property type="entry name" value="P-loop_NTPase"/>
</dbReference>
<dbReference type="SUPFAM" id="SSF52540">
    <property type="entry name" value="P-loop containing nucleoside triphosphate hydrolases"/>
    <property type="match status" value="1"/>
</dbReference>
<sequence>MKTKLVVIRGNSASGKSTIAKQVRAYFERGEVMIIPQDEIRLGILNVKDRVGNLTPDLMAHIALFGKGKVSLIIIEGILNTAIYQDMLQHLLAAYGADMTAYYLDIPFDETVRRHQTREKSKQWGADVMRRWWVEKDYLGIENEVIFNQDSSAAEMVEKIIADSKGLG</sequence>
<protein>
    <recommendedName>
        <fullName evidence="3">Kinase</fullName>
    </recommendedName>
</protein>
<reference evidence="2" key="1">
    <citation type="submission" date="2015-01" db="EMBL/GenBank/DDBJ databases">
        <authorList>
            <person name="Andreevskaya M."/>
        </authorList>
    </citation>
    <scope>NUCLEOTIDE SEQUENCE [LARGE SCALE GENOMIC DNA]</scope>
    <source>
        <strain evidence="2">MKFS47</strain>
    </source>
</reference>
<dbReference type="RefSeq" id="WP_047916048.1">
    <property type="nucleotide sequence ID" value="NZ_LN774769.1"/>
</dbReference>
<dbReference type="AlphaFoldDB" id="A0A0D6DZW8"/>